<keyword evidence="2" id="KW-1185">Reference proteome</keyword>
<accession>W4R0U3</accession>
<dbReference type="OrthoDB" id="2872086at2"/>
<dbReference type="AlphaFoldDB" id="W4R0U3"/>
<evidence type="ECO:0000313" key="2">
    <source>
        <dbReference type="Proteomes" id="UP000018896"/>
    </source>
</evidence>
<dbReference type="Proteomes" id="UP000018896">
    <property type="component" value="Unassembled WGS sequence"/>
</dbReference>
<dbReference type="RefSeq" id="WP_052013314.1">
    <property type="nucleotide sequence ID" value="NZ_BAUV01000082.1"/>
</dbReference>
<dbReference type="STRING" id="1236973.JCM9157_4825"/>
<gene>
    <name evidence="1" type="ORF">JCM9157_4825</name>
</gene>
<dbReference type="EMBL" id="BAUV01000082">
    <property type="protein sequence ID" value="GAE37518.1"/>
    <property type="molecule type" value="Genomic_DNA"/>
</dbReference>
<organism evidence="1 2">
    <name type="scientific">Halalkalibacter akibai (strain ATCC 43226 / DSM 21942 / CIP 109018 / JCM 9157 / 1139)</name>
    <name type="common">Bacillus akibai</name>
    <dbReference type="NCBI Taxonomy" id="1236973"/>
    <lineage>
        <taxon>Bacteria</taxon>
        <taxon>Bacillati</taxon>
        <taxon>Bacillota</taxon>
        <taxon>Bacilli</taxon>
        <taxon>Bacillales</taxon>
        <taxon>Bacillaceae</taxon>
        <taxon>Halalkalibacter</taxon>
    </lineage>
</organism>
<protein>
    <submittedName>
        <fullName evidence="1">Uncharacterized protein</fullName>
    </submittedName>
</protein>
<sequence>MGKKRKKKDQPISIEMIKQLGIKSEKHLNQFIHKWLDDPEIVKLINNGCKQHVRLLKLIQEYVDIVALHLNIPTKDDVANVAKIAIQVEEKLDCLEDKILAVVDDKLKHNKKRKKRRIGKNHLREQLLHSIISHSPDDLTKYLLEQLKERKR</sequence>
<proteinExistence type="predicted"/>
<name>W4R0U3_HALA3</name>
<dbReference type="eggNOG" id="ENOG502ZX44">
    <property type="taxonomic scope" value="Bacteria"/>
</dbReference>
<evidence type="ECO:0000313" key="1">
    <source>
        <dbReference type="EMBL" id="GAE37518.1"/>
    </source>
</evidence>
<reference evidence="1 2" key="1">
    <citation type="journal article" date="2014" name="Genome Announc.">
        <title>Draft Genome Sequences of Three Alkaliphilic Bacillus Strains, Bacillus wakoensis JCM 9140T, Bacillus akibai JCM 9157T, and Bacillus hemicellulosilyticus JCM 9152T.</title>
        <authorList>
            <person name="Yuki M."/>
            <person name="Oshima K."/>
            <person name="Suda W."/>
            <person name="Oshida Y."/>
            <person name="Kitamura K."/>
            <person name="Iida T."/>
            <person name="Hattori M."/>
            <person name="Ohkuma M."/>
        </authorList>
    </citation>
    <scope>NUCLEOTIDE SEQUENCE [LARGE SCALE GENOMIC DNA]</scope>
    <source>
        <strain evidence="1 2">JCM 9157</strain>
    </source>
</reference>
<comment type="caution">
    <text evidence="1">The sequence shown here is derived from an EMBL/GenBank/DDBJ whole genome shotgun (WGS) entry which is preliminary data.</text>
</comment>